<evidence type="ECO:0000313" key="3">
    <source>
        <dbReference type="Proteomes" id="UP001500556"/>
    </source>
</evidence>
<dbReference type="EMBL" id="BAABLO010000012">
    <property type="protein sequence ID" value="GAA4729388.1"/>
    <property type="molecule type" value="Genomic_DNA"/>
</dbReference>
<proteinExistence type="predicted"/>
<keyword evidence="1" id="KW-0812">Transmembrane</keyword>
<feature type="transmembrane region" description="Helical" evidence="1">
    <location>
        <begin position="6"/>
        <end position="26"/>
    </location>
</feature>
<keyword evidence="1" id="KW-1133">Transmembrane helix</keyword>
<accession>A0ABP8YHX0</accession>
<reference evidence="3" key="1">
    <citation type="journal article" date="2019" name="Int. J. Syst. Evol. Microbiol.">
        <title>The Global Catalogue of Microorganisms (GCM) 10K type strain sequencing project: providing services to taxonomists for standard genome sequencing and annotation.</title>
        <authorList>
            <consortium name="The Broad Institute Genomics Platform"/>
            <consortium name="The Broad Institute Genome Sequencing Center for Infectious Disease"/>
            <person name="Wu L."/>
            <person name="Ma J."/>
        </authorList>
    </citation>
    <scope>NUCLEOTIDE SEQUENCE [LARGE SCALE GENOMIC DNA]</scope>
    <source>
        <strain evidence="3">JCM 18961</strain>
    </source>
</reference>
<evidence type="ECO:0000313" key="2">
    <source>
        <dbReference type="EMBL" id="GAA4729388.1"/>
    </source>
</evidence>
<evidence type="ECO:0000256" key="1">
    <source>
        <dbReference type="SAM" id="Phobius"/>
    </source>
</evidence>
<comment type="caution">
    <text evidence="2">The sequence shown here is derived from an EMBL/GenBank/DDBJ whole genome shotgun (WGS) entry which is preliminary data.</text>
</comment>
<dbReference type="RefSeq" id="WP_345504625.1">
    <property type="nucleotide sequence ID" value="NZ_BAABLO010000012.1"/>
</dbReference>
<gene>
    <name evidence="2" type="ORF">GCM10025782_30340</name>
</gene>
<dbReference type="Proteomes" id="UP001500556">
    <property type="component" value="Unassembled WGS sequence"/>
</dbReference>
<sequence>MEALTYAAVVVAVLLGVAWYLSYNAARLDRLHTRAEGALSALDAQLVRRAEATLELANSGAVDPATALMLAGAASDSLEAHNDRALEDDLLEGQSFGAREGLESDLTAALQAALTPDVVAEIRAEDGAGAAALQRVEGAGVRVQLARRFHNDAVTDVRRVRRKPVVRVFRLAGHAELPRTVEFDDELPPAVRD</sequence>
<protein>
    <submittedName>
        <fullName evidence="2">Membrane protein</fullName>
    </submittedName>
</protein>
<name>A0ABP8YHX0_9MICO</name>
<keyword evidence="3" id="KW-1185">Reference proteome</keyword>
<organism evidence="2 3">
    <name type="scientific">Pedococcus ginsenosidimutans</name>
    <dbReference type="NCBI Taxonomy" id="490570"/>
    <lineage>
        <taxon>Bacteria</taxon>
        <taxon>Bacillati</taxon>
        <taxon>Actinomycetota</taxon>
        <taxon>Actinomycetes</taxon>
        <taxon>Micrococcales</taxon>
        <taxon>Intrasporangiaceae</taxon>
        <taxon>Pedococcus</taxon>
    </lineage>
</organism>
<keyword evidence="1" id="KW-0472">Membrane</keyword>